<dbReference type="GO" id="GO:0016301">
    <property type="term" value="F:kinase activity"/>
    <property type="evidence" value="ECO:0007669"/>
    <property type="project" value="UniProtKB-KW"/>
</dbReference>
<evidence type="ECO:0000256" key="4">
    <source>
        <dbReference type="ARBA" id="ARBA00007837"/>
    </source>
</evidence>
<keyword evidence="10" id="KW-0598">Phosphotransferase system</keyword>
<proteinExistence type="inferred from homology"/>
<dbReference type="Gene3D" id="1.10.274.10">
    <property type="entry name" value="PtsI, HPr-binding domain"/>
    <property type="match status" value="1"/>
</dbReference>
<dbReference type="Gene3D" id="3.30.450.40">
    <property type="match status" value="1"/>
</dbReference>
<dbReference type="InterPro" id="IPR040442">
    <property type="entry name" value="Pyrv_kinase-like_dom_sf"/>
</dbReference>
<evidence type="ECO:0000256" key="5">
    <source>
        <dbReference type="ARBA" id="ARBA00012232"/>
    </source>
</evidence>
<evidence type="ECO:0000256" key="1">
    <source>
        <dbReference type="ARBA" id="ARBA00000683"/>
    </source>
</evidence>
<keyword evidence="7" id="KW-0963">Cytoplasm</keyword>
<evidence type="ECO:0000256" key="8">
    <source>
        <dbReference type="ARBA" id="ARBA00022597"/>
    </source>
</evidence>
<dbReference type="InterPro" id="IPR023151">
    <property type="entry name" value="PEP_util_CS"/>
</dbReference>
<sequence length="773" mass="85671">MLGILRSLVQEVNSARDLTEALGIIVSRVQKAMNTEVCSVYLLDPVSNRYILMATEGLYPQAVGKVSLAHSEGLVGLVGSREEPINLEDAPSHPRYRYFPETGEERFRSFLGVPIIHHRQVLGVLVVQQRENTRCFDEGEEAFLVTVSAQLSGVIAHSEATGAISGLSLTGEQAHDVSFNGVPGSPGVAIGHGVVVYPAADLDVVPDKLTTDINQELALFQSAVQAVREDIEQVAERLTSRLRPEELALFDVYLRMLSEEALPDEVRNRIREGFWAQGALKQVVQHYISHFEMMDDHYLQERAVDIRDLGRRLLSYLQEGEQKDLNYPEKTVLVSDELTPSMLGEVPRGRLVGLVSVKGASNSHVAILARAMGVPTVMGLVDIPVNQLDGKELIVDGFDGRIFSSPSPDLRSFFQTIRDEEREIDRGLEALRDLPCETTDGHRVPLLVNTGLMTDVVRSLSHGAEGIGLYRTEVPFMIKDRFPSEQEQRQYYRDQLEAFAPSPVTMRTLDVGGDKALTYFPIEEENPFLGWRGIRVTLDHPEIFLVQVRAMLKASEGLNNLQIMLPMVSNISEVEESLHLIYRVYHEVREEGFEIHMPKVGVMIEIPAAVYQVRELADRVDFLSVGSNDLTQYLLAVDRNNPRVAGLYHSYHPAVLQALVRVAQDAHAAGKPVGICGELAGDPGGALLLMAMGYDSLSMNAASLPKVKYVIRSVSREWAVRLLKDVLLLDSPHVIKSCVDLALRNAGFGRYLRPHQTKAASTTPLASQVLSQN</sequence>
<dbReference type="InterPro" id="IPR006318">
    <property type="entry name" value="PTS_EI-like"/>
</dbReference>
<reference evidence="15 16" key="1">
    <citation type="submission" date="2020-03" db="EMBL/GenBank/DDBJ databases">
        <title>Metagenomic, metatranscriptomic, and metabolomic analyses revealed the key microbes and metabolic features during the fermentation of ganjang, Korean traditional soy sauce.</title>
        <authorList>
            <person name="Chun B.H."/>
            <person name="Jeon C.O."/>
        </authorList>
    </citation>
    <scope>NUCLEOTIDE SEQUENCE [LARGE SCALE GENOMIC DNA]</scope>
    <source>
        <strain evidence="15 16">KG14</strain>
    </source>
</reference>
<evidence type="ECO:0000256" key="10">
    <source>
        <dbReference type="ARBA" id="ARBA00022683"/>
    </source>
</evidence>
<dbReference type="InterPro" id="IPR036618">
    <property type="entry name" value="PtsI_HPr-bd_sf"/>
</dbReference>
<dbReference type="GO" id="GO:0046872">
    <property type="term" value="F:metal ion binding"/>
    <property type="evidence" value="ECO:0007669"/>
    <property type="project" value="UniProtKB-KW"/>
</dbReference>
<dbReference type="InterPro" id="IPR008731">
    <property type="entry name" value="PTS_EIN"/>
</dbReference>
<evidence type="ECO:0000313" key="15">
    <source>
        <dbReference type="EMBL" id="NWN92679.1"/>
    </source>
</evidence>
<organism evidence="15 16">
    <name type="scientific">Marinobacter adhaerens</name>
    <dbReference type="NCBI Taxonomy" id="1033846"/>
    <lineage>
        <taxon>Bacteria</taxon>
        <taxon>Pseudomonadati</taxon>
        <taxon>Pseudomonadota</taxon>
        <taxon>Gammaproteobacteria</taxon>
        <taxon>Pseudomonadales</taxon>
        <taxon>Marinobacteraceae</taxon>
        <taxon>Marinobacter</taxon>
    </lineage>
</organism>
<dbReference type="Pfam" id="PF00391">
    <property type="entry name" value="PEP-utilizers"/>
    <property type="match status" value="1"/>
</dbReference>
<dbReference type="Pfam" id="PF05524">
    <property type="entry name" value="PEP-utilisers_N"/>
    <property type="match status" value="1"/>
</dbReference>
<dbReference type="SUPFAM" id="SSF52009">
    <property type="entry name" value="Phosphohistidine domain"/>
    <property type="match status" value="1"/>
</dbReference>
<dbReference type="PANTHER" id="PTHR46244">
    <property type="entry name" value="PHOSPHOENOLPYRUVATE-PROTEIN PHOSPHOTRANSFERASE"/>
    <property type="match status" value="1"/>
</dbReference>
<dbReference type="NCBIfam" id="TIGR01417">
    <property type="entry name" value="PTS_I_fam"/>
    <property type="match status" value="1"/>
</dbReference>
<comment type="similarity">
    <text evidence="4">Belongs to the PEP-utilizing enzyme family.</text>
</comment>
<keyword evidence="16" id="KW-1185">Reference proteome</keyword>
<dbReference type="Gene3D" id="3.20.20.60">
    <property type="entry name" value="Phosphoenolpyruvate-binding domains"/>
    <property type="match status" value="1"/>
</dbReference>
<keyword evidence="9 15" id="KW-0808">Transferase</keyword>
<keyword evidence="6" id="KW-0813">Transport</keyword>
<comment type="subcellular location">
    <subcellularLocation>
        <location evidence="3">Cytoplasm</location>
    </subcellularLocation>
</comment>
<comment type="catalytic activity">
    <reaction evidence="1">
        <text>L-histidyl-[protein] + phosphoenolpyruvate = N(pros)-phospho-L-histidyl-[protein] + pyruvate</text>
        <dbReference type="Rhea" id="RHEA:23880"/>
        <dbReference type="Rhea" id="RHEA-COMP:9745"/>
        <dbReference type="Rhea" id="RHEA-COMP:9746"/>
        <dbReference type="ChEBI" id="CHEBI:15361"/>
        <dbReference type="ChEBI" id="CHEBI:29979"/>
        <dbReference type="ChEBI" id="CHEBI:58702"/>
        <dbReference type="ChEBI" id="CHEBI:64837"/>
        <dbReference type="EC" id="2.7.3.9"/>
    </reaction>
</comment>
<dbReference type="AlphaFoldDB" id="A0A851HSK2"/>
<gene>
    <name evidence="15" type="primary">ptsP</name>
    <name evidence="15" type="ORF">HLV39_14375</name>
</gene>
<dbReference type="PANTHER" id="PTHR46244:SF1">
    <property type="entry name" value="PHOSPHOENOLPYRUVATE-DEPENDENT PHOSPHOTRANSFERASE SYSTEM"/>
    <property type="match status" value="1"/>
</dbReference>
<dbReference type="PROSITE" id="PS00742">
    <property type="entry name" value="PEP_ENZYMES_2"/>
    <property type="match status" value="1"/>
</dbReference>
<dbReference type="SUPFAM" id="SSF55781">
    <property type="entry name" value="GAF domain-like"/>
    <property type="match status" value="1"/>
</dbReference>
<dbReference type="Pfam" id="PF01590">
    <property type="entry name" value="GAF"/>
    <property type="match status" value="1"/>
</dbReference>
<evidence type="ECO:0000256" key="11">
    <source>
        <dbReference type="ARBA" id="ARBA00022723"/>
    </source>
</evidence>
<dbReference type="SUPFAM" id="SSF47831">
    <property type="entry name" value="Enzyme I of the PEP:sugar phosphotransferase system HPr-binding (sub)domain"/>
    <property type="match status" value="1"/>
</dbReference>
<evidence type="ECO:0000256" key="2">
    <source>
        <dbReference type="ARBA" id="ARBA00001946"/>
    </source>
</evidence>
<evidence type="ECO:0000313" key="16">
    <source>
        <dbReference type="Proteomes" id="UP000536442"/>
    </source>
</evidence>
<dbReference type="NCBIfam" id="NF008283">
    <property type="entry name" value="PRK11061.1"/>
    <property type="match status" value="1"/>
</dbReference>
<dbReference type="InterPro" id="IPR000121">
    <property type="entry name" value="PEP_util_C"/>
</dbReference>
<keyword evidence="13" id="KW-0460">Magnesium</keyword>
<dbReference type="InterPro" id="IPR015813">
    <property type="entry name" value="Pyrv/PenolPyrv_kinase-like_dom"/>
</dbReference>
<keyword evidence="15" id="KW-0670">Pyruvate</keyword>
<name>A0A851HSK2_9GAMM</name>
<dbReference type="SMART" id="SM00065">
    <property type="entry name" value="GAF"/>
    <property type="match status" value="1"/>
</dbReference>
<comment type="cofactor">
    <cofactor evidence="2">
        <name>Mg(2+)</name>
        <dbReference type="ChEBI" id="CHEBI:18420"/>
    </cofactor>
</comment>
<dbReference type="GO" id="GO:0005737">
    <property type="term" value="C:cytoplasm"/>
    <property type="evidence" value="ECO:0007669"/>
    <property type="project" value="UniProtKB-SubCell"/>
</dbReference>
<dbReference type="EMBL" id="JABEVQ010000008">
    <property type="protein sequence ID" value="NWN92679.1"/>
    <property type="molecule type" value="Genomic_DNA"/>
</dbReference>
<comment type="caution">
    <text evidence="15">The sequence shown here is derived from an EMBL/GenBank/DDBJ whole genome shotgun (WGS) entry which is preliminary data.</text>
</comment>
<dbReference type="InterPro" id="IPR036637">
    <property type="entry name" value="Phosphohistidine_dom_sf"/>
</dbReference>
<dbReference type="InterPro" id="IPR029016">
    <property type="entry name" value="GAF-like_dom_sf"/>
</dbReference>
<keyword evidence="12" id="KW-0418">Kinase</keyword>
<dbReference type="GO" id="GO:0009401">
    <property type="term" value="P:phosphoenolpyruvate-dependent sugar phosphotransferase system"/>
    <property type="evidence" value="ECO:0007669"/>
    <property type="project" value="UniProtKB-KW"/>
</dbReference>
<evidence type="ECO:0000256" key="13">
    <source>
        <dbReference type="ARBA" id="ARBA00022842"/>
    </source>
</evidence>
<protein>
    <recommendedName>
        <fullName evidence="5">phosphoenolpyruvate--protein phosphotransferase</fullName>
        <ecNumber evidence="5">2.7.3.9</ecNumber>
    </recommendedName>
</protein>
<evidence type="ECO:0000256" key="3">
    <source>
        <dbReference type="ARBA" id="ARBA00004496"/>
    </source>
</evidence>
<dbReference type="EC" id="2.7.3.9" evidence="5"/>
<evidence type="ECO:0000259" key="14">
    <source>
        <dbReference type="SMART" id="SM00065"/>
    </source>
</evidence>
<dbReference type="PRINTS" id="PR01736">
    <property type="entry name" value="PHPHTRNFRASE"/>
</dbReference>
<evidence type="ECO:0000256" key="12">
    <source>
        <dbReference type="ARBA" id="ARBA00022777"/>
    </source>
</evidence>
<dbReference type="Proteomes" id="UP000536442">
    <property type="component" value="Unassembled WGS sequence"/>
</dbReference>
<feature type="domain" description="GAF" evidence="14">
    <location>
        <begin position="17"/>
        <end position="165"/>
    </location>
</feature>
<accession>A0A851HSK2</accession>
<dbReference type="InterPro" id="IPR008279">
    <property type="entry name" value="PEP-util_enz_mobile_dom"/>
</dbReference>
<keyword evidence="8" id="KW-0762">Sugar transport</keyword>
<evidence type="ECO:0000256" key="9">
    <source>
        <dbReference type="ARBA" id="ARBA00022679"/>
    </source>
</evidence>
<keyword evidence="11" id="KW-0479">Metal-binding</keyword>
<dbReference type="InterPro" id="IPR050499">
    <property type="entry name" value="PEP-utilizing_PTS_enzyme"/>
</dbReference>
<dbReference type="SUPFAM" id="SSF51621">
    <property type="entry name" value="Phosphoenolpyruvate/pyruvate domain"/>
    <property type="match status" value="1"/>
</dbReference>
<dbReference type="InterPro" id="IPR003018">
    <property type="entry name" value="GAF"/>
</dbReference>
<evidence type="ECO:0000256" key="6">
    <source>
        <dbReference type="ARBA" id="ARBA00022448"/>
    </source>
</evidence>
<dbReference type="GO" id="GO:0008965">
    <property type="term" value="F:phosphoenolpyruvate-protein phosphotransferase activity"/>
    <property type="evidence" value="ECO:0007669"/>
    <property type="project" value="UniProtKB-EC"/>
</dbReference>
<evidence type="ECO:0000256" key="7">
    <source>
        <dbReference type="ARBA" id="ARBA00022490"/>
    </source>
</evidence>
<dbReference type="Pfam" id="PF02896">
    <property type="entry name" value="PEP-utilizers_C"/>
    <property type="match status" value="1"/>
</dbReference>
<dbReference type="Gene3D" id="3.50.30.10">
    <property type="entry name" value="Phosphohistidine domain"/>
    <property type="match status" value="1"/>
</dbReference>